<keyword evidence="1" id="KW-0479">Metal-binding</keyword>
<dbReference type="Gene3D" id="3.30.160.60">
    <property type="entry name" value="Classic Zinc Finger"/>
    <property type="match status" value="1"/>
</dbReference>
<dbReference type="PROSITE" id="PS50157">
    <property type="entry name" value="ZINC_FINGER_C2H2_2"/>
    <property type="match status" value="1"/>
</dbReference>
<dbReference type="GO" id="GO:0008270">
    <property type="term" value="F:zinc ion binding"/>
    <property type="evidence" value="ECO:0007669"/>
    <property type="project" value="UniProtKB-KW"/>
</dbReference>
<keyword evidence="1" id="KW-0863">Zinc-finger</keyword>
<keyword evidence="1" id="KW-0862">Zinc</keyword>
<name>A0AAW1CVL7_9HEMI</name>
<sequence>MQASEASISLACISLKMDECPKPVQPSRKTSRGEKRFTCKKCFKTYNRSYNLQRHYNYECGVEPKFKCPECPYLARYRNYLKTHYYAKHSQKLDASDTAPSSTN</sequence>
<feature type="domain" description="C2H2-type" evidence="2">
    <location>
        <begin position="37"/>
        <end position="64"/>
    </location>
</feature>
<keyword evidence="4" id="KW-1185">Reference proteome</keyword>
<dbReference type="AlphaFoldDB" id="A0AAW1CVL7"/>
<dbReference type="EMBL" id="JAPXFL010000008">
    <property type="protein sequence ID" value="KAK9502372.1"/>
    <property type="molecule type" value="Genomic_DNA"/>
</dbReference>
<gene>
    <name evidence="3" type="ORF">O3M35_011159</name>
</gene>
<dbReference type="SMART" id="SM00355">
    <property type="entry name" value="ZnF_C2H2"/>
    <property type="match status" value="2"/>
</dbReference>
<evidence type="ECO:0000256" key="1">
    <source>
        <dbReference type="PROSITE-ProRule" id="PRU00042"/>
    </source>
</evidence>
<comment type="caution">
    <text evidence="3">The sequence shown here is derived from an EMBL/GenBank/DDBJ whole genome shotgun (WGS) entry which is preliminary data.</text>
</comment>
<dbReference type="InterPro" id="IPR013087">
    <property type="entry name" value="Znf_C2H2_type"/>
</dbReference>
<accession>A0AAW1CVL7</accession>
<evidence type="ECO:0000313" key="3">
    <source>
        <dbReference type="EMBL" id="KAK9502372.1"/>
    </source>
</evidence>
<dbReference type="SUPFAM" id="SSF57667">
    <property type="entry name" value="beta-beta-alpha zinc fingers"/>
    <property type="match status" value="1"/>
</dbReference>
<reference evidence="3 4" key="1">
    <citation type="submission" date="2022-12" db="EMBL/GenBank/DDBJ databases">
        <title>Chromosome-level genome assembly of true bugs.</title>
        <authorList>
            <person name="Ma L."/>
            <person name="Li H."/>
        </authorList>
    </citation>
    <scope>NUCLEOTIDE SEQUENCE [LARGE SCALE GENOMIC DNA]</scope>
    <source>
        <strain evidence="3">Lab_2022b</strain>
    </source>
</reference>
<proteinExistence type="predicted"/>
<dbReference type="InterPro" id="IPR036236">
    <property type="entry name" value="Znf_C2H2_sf"/>
</dbReference>
<organism evidence="3 4">
    <name type="scientific">Rhynocoris fuscipes</name>
    <dbReference type="NCBI Taxonomy" id="488301"/>
    <lineage>
        <taxon>Eukaryota</taxon>
        <taxon>Metazoa</taxon>
        <taxon>Ecdysozoa</taxon>
        <taxon>Arthropoda</taxon>
        <taxon>Hexapoda</taxon>
        <taxon>Insecta</taxon>
        <taxon>Pterygota</taxon>
        <taxon>Neoptera</taxon>
        <taxon>Paraneoptera</taxon>
        <taxon>Hemiptera</taxon>
        <taxon>Heteroptera</taxon>
        <taxon>Panheteroptera</taxon>
        <taxon>Cimicomorpha</taxon>
        <taxon>Reduviidae</taxon>
        <taxon>Harpactorinae</taxon>
        <taxon>Harpactorini</taxon>
        <taxon>Rhynocoris</taxon>
    </lineage>
</organism>
<evidence type="ECO:0000259" key="2">
    <source>
        <dbReference type="PROSITE" id="PS50157"/>
    </source>
</evidence>
<protein>
    <recommendedName>
        <fullName evidence="2">C2H2-type domain-containing protein</fullName>
    </recommendedName>
</protein>
<evidence type="ECO:0000313" key="4">
    <source>
        <dbReference type="Proteomes" id="UP001461498"/>
    </source>
</evidence>
<dbReference type="Pfam" id="PF00096">
    <property type="entry name" value="zf-C2H2"/>
    <property type="match status" value="1"/>
</dbReference>
<dbReference type="Proteomes" id="UP001461498">
    <property type="component" value="Unassembled WGS sequence"/>
</dbReference>